<gene>
    <name evidence="1" type="ORF">Rsub_11148</name>
</gene>
<dbReference type="EMBL" id="BDRX01000114">
    <property type="protein sequence ID" value="GBF98037.1"/>
    <property type="molecule type" value="Genomic_DNA"/>
</dbReference>
<dbReference type="InParanoid" id="A0A2V0PL31"/>
<dbReference type="Proteomes" id="UP000247498">
    <property type="component" value="Unassembled WGS sequence"/>
</dbReference>
<keyword evidence="2" id="KW-1185">Reference proteome</keyword>
<evidence type="ECO:0000313" key="2">
    <source>
        <dbReference type="Proteomes" id="UP000247498"/>
    </source>
</evidence>
<protein>
    <submittedName>
        <fullName evidence="1">Uncharacterized protein</fullName>
    </submittedName>
</protein>
<sequence length="165" mass="17515">MQDQAKTRAGANQQQLLQAAIDLDLLRVLDGTTPLTPRAAWEQARGALSSRVPPAELPALAEHNLAPVLGDLDRMLEEQRKPEGRPGPLVLLFDNCCAANKETRVVETYTCKGGDSYSYGVVQVGSSGLGLLGAPPCPPLVTLLLLLLVSLAPGACAWQPALLRI</sequence>
<organism evidence="1 2">
    <name type="scientific">Raphidocelis subcapitata</name>
    <dbReference type="NCBI Taxonomy" id="307507"/>
    <lineage>
        <taxon>Eukaryota</taxon>
        <taxon>Viridiplantae</taxon>
        <taxon>Chlorophyta</taxon>
        <taxon>core chlorophytes</taxon>
        <taxon>Chlorophyceae</taxon>
        <taxon>CS clade</taxon>
        <taxon>Sphaeropleales</taxon>
        <taxon>Selenastraceae</taxon>
        <taxon>Raphidocelis</taxon>
    </lineage>
</organism>
<evidence type="ECO:0000313" key="1">
    <source>
        <dbReference type="EMBL" id="GBF98037.1"/>
    </source>
</evidence>
<proteinExistence type="predicted"/>
<reference evidence="1 2" key="1">
    <citation type="journal article" date="2018" name="Sci. Rep.">
        <title>Raphidocelis subcapitata (=Pseudokirchneriella subcapitata) provides an insight into genome evolution and environmental adaptations in the Sphaeropleales.</title>
        <authorList>
            <person name="Suzuki S."/>
            <person name="Yamaguchi H."/>
            <person name="Nakajima N."/>
            <person name="Kawachi M."/>
        </authorList>
    </citation>
    <scope>NUCLEOTIDE SEQUENCE [LARGE SCALE GENOMIC DNA]</scope>
    <source>
        <strain evidence="1 2">NIES-35</strain>
    </source>
</reference>
<accession>A0A2V0PL31</accession>
<name>A0A2V0PL31_9CHLO</name>
<comment type="caution">
    <text evidence="1">The sequence shown here is derived from an EMBL/GenBank/DDBJ whole genome shotgun (WGS) entry which is preliminary data.</text>
</comment>
<dbReference type="AlphaFoldDB" id="A0A2V0PL31"/>